<keyword evidence="2" id="KW-1185">Reference proteome</keyword>
<evidence type="ECO:0000313" key="1">
    <source>
        <dbReference type="EMBL" id="KAG1903275.1"/>
    </source>
</evidence>
<organism evidence="1 2">
    <name type="scientific">Suillus fuscotomentosus</name>
    <dbReference type="NCBI Taxonomy" id="1912939"/>
    <lineage>
        <taxon>Eukaryota</taxon>
        <taxon>Fungi</taxon>
        <taxon>Dikarya</taxon>
        <taxon>Basidiomycota</taxon>
        <taxon>Agaricomycotina</taxon>
        <taxon>Agaricomycetes</taxon>
        <taxon>Agaricomycetidae</taxon>
        <taxon>Boletales</taxon>
        <taxon>Suillineae</taxon>
        <taxon>Suillaceae</taxon>
        <taxon>Suillus</taxon>
    </lineage>
</organism>
<dbReference type="GeneID" id="64671040"/>
<evidence type="ECO:0000313" key="2">
    <source>
        <dbReference type="Proteomes" id="UP001195769"/>
    </source>
</evidence>
<dbReference type="AlphaFoldDB" id="A0AAD4EBU4"/>
<reference evidence="1" key="1">
    <citation type="journal article" date="2020" name="New Phytol.">
        <title>Comparative genomics reveals dynamic genome evolution in host specialist ectomycorrhizal fungi.</title>
        <authorList>
            <person name="Lofgren L.A."/>
            <person name="Nguyen N.H."/>
            <person name="Vilgalys R."/>
            <person name="Ruytinx J."/>
            <person name="Liao H.L."/>
            <person name="Branco S."/>
            <person name="Kuo A."/>
            <person name="LaButti K."/>
            <person name="Lipzen A."/>
            <person name="Andreopoulos W."/>
            <person name="Pangilinan J."/>
            <person name="Riley R."/>
            <person name="Hundley H."/>
            <person name="Na H."/>
            <person name="Barry K."/>
            <person name="Grigoriev I.V."/>
            <person name="Stajich J.E."/>
            <person name="Kennedy P.G."/>
        </authorList>
    </citation>
    <scope>NUCLEOTIDE SEQUENCE</scope>
    <source>
        <strain evidence="1">FC203</strain>
    </source>
</reference>
<accession>A0AAD4EBU4</accession>
<proteinExistence type="predicted"/>
<gene>
    <name evidence="1" type="ORF">F5891DRAFT_977865</name>
</gene>
<protein>
    <submittedName>
        <fullName evidence="1">Uncharacterized protein</fullName>
    </submittedName>
</protein>
<comment type="caution">
    <text evidence="1">The sequence shown here is derived from an EMBL/GenBank/DDBJ whole genome shotgun (WGS) entry which is preliminary data.</text>
</comment>
<name>A0AAD4EBU4_9AGAM</name>
<dbReference type="Proteomes" id="UP001195769">
    <property type="component" value="Unassembled WGS sequence"/>
</dbReference>
<sequence>MAFSGARTAKGESIRIGFCISALLDGSSSLRFLICDKHNWSLGGRLTRSSASSRMSPHKRQLPIKCACSGTSPDSPTRKLDLITQRGVFQNQYEMCSHKNANITIGGAGLAGRARSILAVCASLLNQDTHDIVLEVYDNHDRYLPFRLEAQLSWIICCEVPMYTQYILKSLDSTNISNHAVSGRVGCVSKIALHDKVWPISSLPISVADTGRILVALFSESFIHNGHDPTTSSCHISAHRHKSNVPLA</sequence>
<dbReference type="EMBL" id="JABBWK010000013">
    <property type="protein sequence ID" value="KAG1903275.1"/>
    <property type="molecule type" value="Genomic_DNA"/>
</dbReference>
<dbReference type="RefSeq" id="XP_041228850.1">
    <property type="nucleotide sequence ID" value="XM_041376742.1"/>
</dbReference>